<dbReference type="Gene3D" id="3.20.20.140">
    <property type="entry name" value="Metal-dependent hydrolases"/>
    <property type="match status" value="1"/>
</dbReference>
<dbReference type="Proteomes" id="UP000570010">
    <property type="component" value="Unassembled WGS sequence"/>
</dbReference>
<evidence type="ECO:0000313" key="3">
    <source>
        <dbReference type="Proteomes" id="UP000472971"/>
    </source>
</evidence>
<proteinExistence type="predicted"/>
<dbReference type="EMBL" id="JAAIWN010000005">
    <property type="protein sequence ID" value="NEY80635.1"/>
    <property type="molecule type" value="Genomic_DNA"/>
</dbReference>
<dbReference type="RefSeq" id="WP_163240232.1">
    <property type="nucleotide sequence ID" value="NZ_CP082780.1"/>
</dbReference>
<protein>
    <submittedName>
        <fullName evidence="1 2">Dipeptidase</fullName>
    </submittedName>
</protein>
<dbReference type="InterPro" id="IPR032466">
    <property type="entry name" value="Metal_Hydrolase"/>
</dbReference>
<evidence type="ECO:0000313" key="1">
    <source>
        <dbReference type="EMBL" id="MBA4536267.1"/>
    </source>
</evidence>
<gene>
    <name evidence="2" type="ORF">G4D64_03670</name>
    <name evidence="1" type="ORF">H1Z61_03705</name>
</gene>
<accession>A0A6B3VWE9</accession>
<evidence type="ECO:0000313" key="4">
    <source>
        <dbReference type="Proteomes" id="UP000570010"/>
    </source>
</evidence>
<reference evidence="2 3" key="1">
    <citation type="submission" date="2020-02" db="EMBL/GenBank/DDBJ databases">
        <title>Bacillus aquiflavi sp. nov., isolated from yellow water of strong flavor Chinese baijiu in Yibin region of China.</title>
        <authorList>
            <person name="Xie J."/>
        </authorList>
    </citation>
    <scope>NUCLEOTIDE SEQUENCE [LARGE SCALE GENOMIC DNA]</scope>
    <source>
        <strain evidence="2 3">3H-10</strain>
    </source>
</reference>
<dbReference type="Proteomes" id="UP000472971">
    <property type="component" value="Unassembled WGS sequence"/>
</dbReference>
<organism evidence="2 3">
    <name type="scientific">Bacillus aquiflavi</name>
    <dbReference type="NCBI Taxonomy" id="2672567"/>
    <lineage>
        <taxon>Bacteria</taxon>
        <taxon>Bacillati</taxon>
        <taxon>Bacillota</taxon>
        <taxon>Bacilli</taxon>
        <taxon>Bacillales</taxon>
        <taxon>Bacillaceae</taxon>
        <taxon>Bacillus</taxon>
    </lineage>
</organism>
<dbReference type="PANTHER" id="PTHR10443:SF12">
    <property type="entry name" value="DIPEPTIDASE"/>
    <property type="match status" value="1"/>
</dbReference>
<sequence length="309" mass="34830">MRIFDAHCDVLYKMMLDPTIRFLDDQELHVNLRSLMKSNVKIQTFAIFVPESVHADVKFNAALYMIELFYSNIMKPYPEMQLIQSRKDIQKLKINEIGAILSLEGCDAIGNDLIKLKTLLRLGVSAVGLTWNYANAVADGVLEKRGAGITSFGKKVIDLLNDAQVSCDVSHLSERGFWDVMECAQYPYASHSNCYSLCSHPRNLKDAQIRALINKDSVIGITFVPEFLSSKSSATITDILRHIDYVCSLGGENHVGFGSDFDGIDHTVINLSSAKEYDHLVNELIKHYSNIQVEKFLFKNMMKRIPVKS</sequence>
<evidence type="ECO:0000313" key="2">
    <source>
        <dbReference type="EMBL" id="NEY80635.1"/>
    </source>
</evidence>
<name>A0A6B3VWE9_9BACI</name>
<dbReference type="GO" id="GO:0006508">
    <property type="term" value="P:proteolysis"/>
    <property type="evidence" value="ECO:0007669"/>
    <property type="project" value="InterPro"/>
</dbReference>
<keyword evidence="3" id="KW-1185">Reference proteome</keyword>
<dbReference type="CDD" id="cd01301">
    <property type="entry name" value="rDP_like"/>
    <property type="match status" value="1"/>
</dbReference>
<dbReference type="SUPFAM" id="SSF51556">
    <property type="entry name" value="Metallo-dependent hydrolases"/>
    <property type="match status" value="1"/>
</dbReference>
<dbReference type="PROSITE" id="PS51365">
    <property type="entry name" value="RENAL_DIPEPTIDASE_2"/>
    <property type="match status" value="1"/>
</dbReference>
<dbReference type="PANTHER" id="PTHR10443">
    <property type="entry name" value="MICROSOMAL DIPEPTIDASE"/>
    <property type="match status" value="1"/>
</dbReference>
<dbReference type="Pfam" id="PF01244">
    <property type="entry name" value="Peptidase_M19"/>
    <property type="match status" value="1"/>
</dbReference>
<comment type="caution">
    <text evidence="2">The sequence shown here is derived from an EMBL/GenBank/DDBJ whole genome shotgun (WGS) entry which is preliminary data.</text>
</comment>
<reference evidence="1 4" key="2">
    <citation type="submission" date="2020-07" db="EMBL/GenBank/DDBJ databases">
        <authorList>
            <person name="Feng H."/>
        </authorList>
    </citation>
    <scope>NUCLEOTIDE SEQUENCE [LARGE SCALE GENOMIC DNA]</scope>
    <source>
        <strain evidence="1">S-12</strain>
        <strain evidence="4">s-12</strain>
    </source>
</reference>
<dbReference type="AlphaFoldDB" id="A0A6B3VWE9"/>
<dbReference type="EMBL" id="JACEIO010000005">
    <property type="protein sequence ID" value="MBA4536267.1"/>
    <property type="molecule type" value="Genomic_DNA"/>
</dbReference>
<dbReference type="GO" id="GO:0070573">
    <property type="term" value="F:metallodipeptidase activity"/>
    <property type="evidence" value="ECO:0007669"/>
    <property type="project" value="InterPro"/>
</dbReference>
<dbReference type="InterPro" id="IPR008257">
    <property type="entry name" value="Pept_M19"/>
</dbReference>